<sequence length="241" mass="27674">MAARKFHHIYQELEQRINTGVYQDTLPTESVLTQEFQTSRNTIRRAIALLSDRGYVYSVKGSGVVILESFNGPRWSFGARGFNGLRAIKESNHLMATTEIANFKKIIVTAENAPELPFEIDEVLYLVDRIRVFDGHPMIWDHSFFRADQVPALSKQIVAGSIYDYFRKEKFKIIAAKRSFTVMPATPDDYAYLELGSYNCVGVMEDLVFSENGLMFEYTQSRFIPDRFSLSYFDQDNGQPD</sequence>
<dbReference type="Pfam" id="PF07702">
    <property type="entry name" value="UTRA"/>
    <property type="match status" value="1"/>
</dbReference>
<evidence type="ECO:0000256" key="1">
    <source>
        <dbReference type="ARBA" id="ARBA00023015"/>
    </source>
</evidence>
<gene>
    <name evidence="5" type="ORF">ACFQHW_11225</name>
</gene>
<dbReference type="RefSeq" id="WP_125597177.1">
    <property type="nucleotide sequence ID" value="NZ_JBHSSM010000024.1"/>
</dbReference>
<dbReference type="InterPro" id="IPR036390">
    <property type="entry name" value="WH_DNA-bd_sf"/>
</dbReference>
<keyword evidence="3" id="KW-0804">Transcription</keyword>
<evidence type="ECO:0000256" key="3">
    <source>
        <dbReference type="ARBA" id="ARBA00023163"/>
    </source>
</evidence>
<keyword evidence="6" id="KW-1185">Reference proteome</keyword>
<evidence type="ECO:0000256" key="2">
    <source>
        <dbReference type="ARBA" id="ARBA00023125"/>
    </source>
</evidence>
<evidence type="ECO:0000259" key="4">
    <source>
        <dbReference type="PROSITE" id="PS50949"/>
    </source>
</evidence>
<dbReference type="InterPro" id="IPR000524">
    <property type="entry name" value="Tscrpt_reg_HTH_GntR"/>
</dbReference>
<dbReference type="Pfam" id="PF00392">
    <property type="entry name" value="GntR"/>
    <property type="match status" value="1"/>
</dbReference>
<comment type="caution">
    <text evidence="5">The sequence shown here is derived from an EMBL/GenBank/DDBJ whole genome shotgun (WGS) entry which is preliminary data.</text>
</comment>
<dbReference type="SUPFAM" id="SSF64288">
    <property type="entry name" value="Chorismate lyase-like"/>
    <property type="match status" value="1"/>
</dbReference>
<evidence type="ECO:0000313" key="5">
    <source>
        <dbReference type="EMBL" id="MFC6316136.1"/>
    </source>
</evidence>
<dbReference type="PANTHER" id="PTHR44846">
    <property type="entry name" value="MANNOSYL-D-GLYCERATE TRANSPORT/METABOLISM SYSTEM REPRESSOR MNGR-RELATED"/>
    <property type="match status" value="1"/>
</dbReference>
<proteinExistence type="predicted"/>
<accession>A0ABW1UR37</accession>
<dbReference type="CDD" id="cd07377">
    <property type="entry name" value="WHTH_GntR"/>
    <property type="match status" value="1"/>
</dbReference>
<dbReference type="PROSITE" id="PS50949">
    <property type="entry name" value="HTH_GNTR"/>
    <property type="match status" value="1"/>
</dbReference>
<dbReference type="SMART" id="SM00345">
    <property type="entry name" value="HTH_GNTR"/>
    <property type="match status" value="1"/>
</dbReference>
<dbReference type="InterPro" id="IPR011663">
    <property type="entry name" value="UTRA"/>
</dbReference>
<dbReference type="PANTHER" id="PTHR44846:SF12">
    <property type="entry name" value="HTH-TYPE TRANSCRIPTIONAL REGULATOR TRER"/>
    <property type="match status" value="1"/>
</dbReference>
<dbReference type="EMBL" id="JBHSSM010000024">
    <property type="protein sequence ID" value="MFC6316136.1"/>
    <property type="molecule type" value="Genomic_DNA"/>
</dbReference>
<dbReference type="SUPFAM" id="SSF46785">
    <property type="entry name" value="Winged helix' DNA-binding domain"/>
    <property type="match status" value="1"/>
</dbReference>
<keyword evidence="2" id="KW-0238">DNA-binding</keyword>
<dbReference type="InterPro" id="IPR050679">
    <property type="entry name" value="Bact_HTH_transcr_reg"/>
</dbReference>
<dbReference type="Gene3D" id="3.40.1410.10">
    <property type="entry name" value="Chorismate lyase-like"/>
    <property type="match status" value="1"/>
</dbReference>
<reference evidence="6" key="1">
    <citation type="journal article" date="2019" name="Int. J. Syst. Evol. Microbiol.">
        <title>The Global Catalogue of Microorganisms (GCM) 10K type strain sequencing project: providing services to taxonomists for standard genome sequencing and annotation.</title>
        <authorList>
            <consortium name="The Broad Institute Genomics Platform"/>
            <consortium name="The Broad Institute Genome Sequencing Center for Infectious Disease"/>
            <person name="Wu L."/>
            <person name="Ma J."/>
        </authorList>
    </citation>
    <scope>NUCLEOTIDE SEQUENCE [LARGE SCALE GENOMIC DNA]</scope>
    <source>
        <strain evidence="6">CCM 8897</strain>
    </source>
</reference>
<name>A0ABW1UR37_9LACO</name>
<dbReference type="SMART" id="SM00866">
    <property type="entry name" value="UTRA"/>
    <property type="match status" value="1"/>
</dbReference>
<evidence type="ECO:0000313" key="6">
    <source>
        <dbReference type="Proteomes" id="UP001596310"/>
    </source>
</evidence>
<dbReference type="InterPro" id="IPR036388">
    <property type="entry name" value="WH-like_DNA-bd_sf"/>
</dbReference>
<dbReference type="Gene3D" id="1.10.10.10">
    <property type="entry name" value="Winged helix-like DNA-binding domain superfamily/Winged helix DNA-binding domain"/>
    <property type="match status" value="1"/>
</dbReference>
<protein>
    <submittedName>
        <fullName evidence="5">GntR family transcriptional regulator</fullName>
    </submittedName>
</protein>
<dbReference type="InterPro" id="IPR028978">
    <property type="entry name" value="Chorismate_lyase_/UTRA_dom_sf"/>
</dbReference>
<organism evidence="5 6">
    <name type="scientific">Lapidilactobacillus achengensis</name>
    <dbReference type="NCBI Taxonomy" id="2486000"/>
    <lineage>
        <taxon>Bacteria</taxon>
        <taxon>Bacillati</taxon>
        <taxon>Bacillota</taxon>
        <taxon>Bacilli</taxon>
        <taxon>Lactobacillales</taxon>
        <taxon>Lactobacillaceae</taxon>
        <taxon>Lapidilactobacillus</taxon>
    </lineage>
</organism>
<keyword evidence="1" id="KW-0805">Transcription regulation</keyword>
<feature type="domain" description="HTH gntR-type" evidence="4">
    <location>
        <begin position="3"/>
        <end position="69"/>
    </location>
</feature>
<dbReference type="Proteomes" id="UP001596310">
    <property type="component" value="Unassembled WGS sequence"/>
</dbReference>
<dbReference type="PRINTS" id="PR00035">
    <property type="entry name" value="HTHGNTR"/>
</dbReference>